<feature type="compositionally biased region" description="Low complexity" evidence="1">
    <location>
        <begin position="42"/>
        <end position="64"/>
    </location>
</feature>
<dbReference type="InterPro" id="IPR035437">
    <property type="entry name" value="SNase_OB-fold_sf"/>
</dbReference>
<dbReference type="Proteomes" id="UP001268819">
    <property type="component" value="Unassembled WGS sequence"/>
</dbReference>
<dbReference type="EMBL" id="JAVDSG010000001">
    <property type="protein sequence ID" value="MDR6597693.1"/>
    <property type="molecule type" value="Genomic_DNA"/>
</dbReference>
<comment type="caution">
    <text evidence="4">The sequence shown here is derived from an EMBL/GenBank/DDBJ whole genome shotgun (WGS) entry which is preliminary data.</text>
</comment>
<dbReference type="InterPro" id="IPR008613">
    <property type="entry name" value="Excalibur_Ca-bd_domain"/>
</dbReference>
<keyword evidence="4" id="KW-0378">Hydrolase</keyword>
<dbReference type="Gene3D" id="2.40.50.90">
    <property type="match status" value="1"/>
</dbReference>
<evidence type="ECO:0000259" key="2">
    <source>
        <dbReference type="SMART" id="SM00318"/>
    </source>
</evidence>
<dbReference type="PROSITE" id="PS51257">
    <property type="entry name" value="PROKAR_LIPOPROTEIN"/>
    <property type="match status" value="1"/>
</dbReference>
<dbReference type="SMART" id="SM00318">
    <property type="entry name" value="SNc"/>
    <property type="match status" value="1"/>
</dbReference>
<name>A0ABU1Q4A4_9PSEU</name>
<keyword evidence="4" id="KW-0255">Endonuclease</keyword>
<keyword evidence="4" id="KW-0540">Nuclease</keyword>
<feature type="compositionally biased region" description="Basic and acidic residues" evidence="1">
    <location>
        <begin position="239"/>
        <end position="250"/>
    </location>
</feature>
<feature type="domain" description="Excalibur calcium-binding" evidence="3">
    <location>
        <begin position="214"/>
        <end position="250"/>
    </location>
</feature>
<reference evidence="4 5" key="1">
    <citation type="submission" date="2023-07" db="EMBL/GenBank/DDBJ databases">
        <title>Sequencing the genomes of 1000 actinobacteria strains.</title>
        <authorList>
            <person name="Klenk H.-P."/>
        </authorList>
    </citation>
    <scope>NUCLEOTIDE SEQUENCE [LARGE SCALE GENOMIC DNA]</scope>
    <source>
        <strain evidence="4 5">DSM 43749</strain>
    </source>
</reference>
<organism evidence="4 5">
    <name type="scientific">Saccharothrix longispora</name>
    <dbReference type="NCBI Taxonomy" id="33920"/>
    <lineage>
        <taxon>Bacteria</taxon>
        <taxon>Bacillati</taxon>
        <taxon>Actinomycetota</taxon>
        <taxon>Actinomycetes</taxon>
        <taxon>Pseudonocardiales</taxon>
        <taxon>Pseudonocardiaceae</taxon>
        <taxon>Saccharothrix</taxon>
    </lineage>
</organism>
<evidence type="ECO:0000256" key="1">
    <source>
        <dbReference type="SAM" id="MobiDB-lite"/>
    </source>
</evidence>
<proteinExistence type="predicted"/>
<feature type="region of interest" description="Disordered" evidence="1">
    <location>
        <begin position="231"/>
        <end position="250"/>
    </location>
</feature>
<feature type="domain" description="TNase-like" evidence="2">
    <location>
        <begin position="64"/>
        <end position="168"/>
    </location>
</feature>
<evidence type="ECO:0000313" key="4">
    <source>
        <dbReference type="EMBL" id="MDR6597693.1"/>
    </source>
</evidence>
<keyword evidence="5" id="KW-1185">Reference proteome</keyword>
<dbReference type="Pfam" id="PF05901">
    <property type="entry name" value="Excalibur"/>
    <property type="match status" value="1"/>
</dbReference>
<evidence type="ECO:0000259" key="3">
    <source>
        <dbReference type="SMART" id="SM00894"/>
    </source>
</evidence>
<dbReference type="SUPFAM" id="SSF50199">
    <property type="entry name" value="Staphylococcal nuclease"/>
    <property type="match status" value="1"/>
</dbReference>
<feature type="region of interest" description="Disordered" evidence="1">
    <location>
        <begin position="181"/>
        <end position="211"/>
    </location>
</feature>
<feature type="compositionally biased region" description="Pro residues" evidence="1">
    <location>
        <begin position="181"/>
        <end position="209"/>
    </location>
</feature>
<dbReference type="InterPro" id="IPR016071">
    <property type="entry name" value="Staphylococal_nuclease_OB-fold"/>
</dbReference>
<feature type="region of interest" description="Disordered" evidence="1">
    <location>
        <begin position="36"/>
        <end position="64"/>
    </location>
</feature>
<dbReference type="GO" id="GO:0004519">
    <property type="term" value="F:endonuclease activity"/>
    <property type="evidence" value="ECO:0007669"/>
    <property type="project" value="UniProtKB-KW"/>
</dbReference>
<dbReference type="SMART" id="SM00894">
    <property type="entry name" value="Excalibur"/>
    <property type="match status" value="1"/>
</dbReference>
<sequence length="250" mass="24409">MRIDDAGMAHPTGGRRSTTALTALSLITLVSACGGTSGAAGGTTSPSTTTTTTTTTTRTTTTTAPPAVRLAEVVDARTVTLSGGGRVQLGGLAQPGECWAGAATDFLRQALSGRDLRVVGATVLLPDGTDLAVHVLGHGMARAEQTAGAALVAAQDTAKAAGVGLWGAPCSGADVAAPPPPAPVPVPPPAPAPAPVPPAPEPAPRPDPPANAAYYANCAAARAAGAAPLYAGQPGYRSALDRDGDGVACE</sequence>
<gene>
    <name evidence="4" type="ORF">J2S66_006077</name>
</gene>
<evidence type="ECO:0000313" key="5">
    <source>
        <dbReference type="Proteomes" id="UP001268819"/>
    </source>
</evidence>
<accession>A0ABU1Q4A4</accession>
<dbReference type="RefSeq" id="WP_344957338.1">
    <property type="nucleotide sequence ID" value="NZ_BAAAXB010000001.1"/>
</dbReference>
<protein>
    <submittedName>
        <fullName evidence="4">Endonuclease YncB(Thermonuclease family)</fullName>
    </submittedName>
</protein>